<dbReference type="PANTHER" id="PTHR35179">
    <property type="entry name" value="PROTEIN CBG02620"/>
    <property type="match status" value="1"/>
</dbReference>
<protein>
    <submittedName>
        <fullName evidence="1">Uncharacterized protein</fullName>
    </submittedName>
</protein>
<organism evidence="1 2">
    <name type="scientific">Ampelomyces quisqualis</name>
    <name type="common">Powdery mildew agent</name>
    <dbReference type="NCBI Taxonomy" id="50730"/>
    <lineage>
        <taxon>Eukaryota</taxon>
        <taxon>Fungi</taxon>
        <taxon>Dikarya</taxon>
        <taxon>Ascomycota</taxon>
        <taxon>Pezizomycotina</taxon>
        <taxon>Dothideomycetes</taxon>
        <taxon>Pleosporomycetidae</taxon>
        <taxon>Pleosporales</taxon>
        <taxon>Pleosporineae</taxon>
        <taxon>Phaeosphaeriaceae</taxon>
        <taxon>Ampelomyces</taxon>
    </lineage>
</organism>
<dbReference type="PANTHER" id="PTHR35179:SF2">
    <property type="entry name" value="START DOMAIN-CONTAINING PROTEIN"/>
    <property type="match status" value="1"/>
</dbReference>
<accession>A0A6A5QT46</accession>
<reference evidence="1" key="1">
    <citation type="journal article" date="2020" name="Stud. Mycol.">
        <title>101 Dothideomycetes genomes: a test case for predicting lifestyles and emergence of pathogens.</title>
        <authorList>
            <person name="Haridas S."/>
            <person name="Albert R."/>
            <person name="Binder M."/>
            <person name="Bloem J."/>
            <person name="Labutti K."/>
            <person name="Salamov A."/>
            <person name="Andreopoulos B."/>
            <person name="Baker S."/>
            <person name="Barry K."/>
            <person name="Bills G."/>
            <person name="Bluhm B."/>
            <person name="Cannon C."/>
            <person name="Castanera R."/>
            <person name="Culley D."/>
            <person name="Daum C."/>
            <person name="Ezra D."/>
            <person name="Gonzalez J."/>
            <person name="Henrissat B."/>
            <person name="Kuo A."/>
            <person name="Liang C."/>
            <person name="Lipzen A."/>
            <person name="Lutzoni F."/>
            <person name="Magnuson J."/>
            <person name="Mondo S."/>
            <person name="Nolan M."/>
            <person name="Ohm R."/>
            <person name="Pangilinan J."/>
            <person name="Park H.-J."/>
            <person name="Ramirez L."/>
            <person name="Alfaro M."/>
            <person name="Sun H."/>
            <person name="Tritt A."/>
            <person name="Yoshinaga Y."/>
            <person name="Zwiers L.-H."/>
            <person name="Turgeon B."/>
            <person name="Goodwin S."/>
            <person name="Spatafora J."/>
            <person name="Crous P."/>
            <person name="Grigoriev I."/>
        </authorList>
    </citation>
    <scope>NUCLEOTIDE SEQUENCE</scope>
    <source>
        <strain evidence="1">HMLAC05119</strain>
    </source>
</reference>
<proteinExistence type="predicted"/>
<dbReference type="AlphaFoldDB" id="A0A6A5QT46"/>
<name>A0A6A5QT46_AMPQU</name>
<sequence>WMLANANEDRVVLSLTTDDVQQSSNDVTMKKGYEVIASYSWKQTDLPTIYVPGTPSAFNGQDVAAFEGIQLDPDNGQYWLDQHAERVPAHQFEPMFQALSLLNPDMRFDDIDVVVNRSTLQQLLKVLNNKSSQNFHLDLNMVGTTLFLGRKVLRARVGSPEGSYGHSFERHFTSEDPELEDAEGHHRMLRYDFGGLDMVVRIEADARVPNTTYDIDAPFVPHPLYAAEDGPVEGIAHSGPQRTSIISQGILTPHFLTIELKSNDKAKPMEQM</sequence>
<dbReference type="EMBL" id="ML979133">
    <property type="protein sequence ID" value="KAF1918951.1"/>
    <property type="molecule type" value="Genomic_DNA"/>
</dbReference>
<dbReference type="Proteomes" id="UP000800096">
    <property type="component" value="Unassembled WGS sequence"/>
</dbReference>
<keyword evidence="2" id="KW-1185">Reference proteome</keyword>
<evidence type="ECO:0000313" key="2">
    <source>
        <dbReference type="Proteomes" id="UP000800096"/>
    </source>
</evidence>
<evidence type="ECO:0000313" key="1">
    <source>
        <dbReference type="EMBL" id="KAF1918951.1"/>
    </source>
</evidence>
<feature type="non-terminal residue" evidence="1">
    <location>
        <position position="272"/>
    </location>
</feature>
<feature type="non-terminal residue" evidence="1">
    <location>
        <position position="1"/>
    </location>
</feature>
<dbReference type="OrthoDB" id="420564at2759"/>
<gene>
    <name evidence="1" type="ORF">BDU57DRAFT_430973</name>
</gene>